<evidence type="ECO:0000256" key="5">
    <source>
        <dbReference type="ARBA" id="ARBA00033049"/>
    </source>
</evidence>
<gene>
    <name evidence="8" type="ORF">Z043_110498</name>
</gene>
<dbReference type="Pfam" id="PF09057">
    <property type="entry name" value="Smac_DIABLO"/>
    <property type="match status" value="1"/>
</dbReference>
<dbReference type="Proteomes" id="UP000034805">
    <property type="component" value="Unassembled WGS sequence"/>
</dbReference>
<dbReference type="GO" id="GO:0008631">
    <property type="term" value="P:intrinsic apoptotic signaling pathway in response to oxidative stress"/>
    <property type="evidence" value="ECO:0007669"/>
    <property type="project" value="TreeGrafter"/>
</dbReference>
<evidence type="ECO:0000256" key="7">
    <source>
        <dbReference type="SAM" id="MobiDB-lite"/>
    </source>
</evidence>
<dbReference type="InterPro" id="IPR009062">
    <property type="entry name" value="Smac/DIABLO-like_sf"/>
</dbReference>
<keyword evidence="3" id="KW-0809">Transit peptide</keyword>
<dbReference type="AlphaFoldDB" id="A0A0P7X2A7"/>
<evidence type="ECO:0000313" key="9">
    <source>
        <dbReference type="Proteomes" id="UP000034805"/>
    </source>
</evidence>
<evidence type="ECO:0000256" key="3">
    <source>
        <dbReference type="ARBA" id="ARBA00022946"/>
    </source>
</evidence>
<evidence type="ECO:0000256" key="1">
    <source>
        <dbReference type="ARBA" id="ARBA00004173"/>
    </source>
</evidence>
<reference evidence="8 9" key="1">
    <citation type="submission" date="2015-08" db="EMBL/GenBank/DDBJ databases">
        <title>The genome of the Asian arowana (Scleropages formosus).</title>
        <authorList>
            <person name="Tan M.H."/>
            <person name="Gan H.M."/>
            <person name="Croft L.J."/>
            <person name="Austin C.M."/>
        </authorList>
    </citation>
    <scope>NUCLEOTIDE SEQUENCE [LARGE SCALE GENOMIC DNA]</scope>
    <source>
        <strain evidence="8">Aro1</strain>
    </source>
</reference>
<dbReference type="InterPro" id="IPR015142">
    <property type="entry name" value="Smac_DIABLO"/>
</dbReference>
<feature type="region of interest" description="Disordered" evidence="7">
    <location>
        <begin position="237"/>
        <end position="267"/>
    </location>
</feature>
<evidence type="ECO:0000313" key="8">
    <source>
        <dbReference type="EMBL" id="KPP70654.1"/>
    </source>
</evidence>
<dbReference type="STRING" id="113540.ENSSFOP00015002214"/>
<comment type="similarity">
    <text evidence="6">Belongs to the Smac/DIABLO protein family.</text>
</comment>
<sequence length="267" mass="29923">MQCAWRCGSAAPHFLLVHSNMGAFRRGFAALGLLRWSAVLAGSSRRSPSARHRLADLPLAAGRSWISVCVGGLCAVPFSQIHFLSPEQQTEGLTYETLIRRASSLVTDSTNTFLSQTTLALVDSIAEYIKAMHTLMALQQRYMTSVGKLNPAEEDSVWQVIIHQREQVKDRRDEYKRLESNWMNAIHLSELAAEAAYNAGADHASVTAQTNLQVAQAQVEQVRLQLLETEKKMAETKAEEMQRMAQFASRNVEEEEEDIPEAYLRED</sequence>
<dbReference type="GO" id="GO:0005739">
    <property type="term" value="C:mitochondrion"/>
    <property type="evidence" value="ECO:0007669"/>
    <property type="project" value="UniProtKB-SubCell"/>
</dbReference>
<comment type="subcellular location">
    <subcellularLocation>
        <location evidence="1">Mitochondrion</location>
    </subcellularLocation>
</comment>
<evidence type="ECO:0000256" key="6">
    <source>
        <dbReference type="ARBA" id="ARBA00046319"/>
    </source>
</evidence>
<dbReference type="GO" id="GO:0043065">
    <property type="term" value="P:positive regulation of apoptotic process"/>
    <property type="evidence" value="ECO:0007669"/>
    <property type="project" value="UniProtKB-ARBA"/>
</dbReference>
<accession>A0A0P7X2A7</accession>
<dbReference type="PANTHER" id="PTHR32247:SF4">
    <property type="entry name" value="DIRECT IAP-BINDING PROTEIN WITH LOW PI"/>
    <property type="match status" value="1"/>
</dbReference>
<dbReference type="GO" id="GO:0051402">
    <property type="term" value="P:neuron apoptotic process"/>
    <property type="evidence" value="ECO:0007669"/>
    <property type="project" value="TreeGrafter"/>
</dbReference>
<dbReference type="Gene3D" id="1.20.58.70">
    <property type="match status" value="1"/>
</dbReference>
<dbReference type="PANTHER" id="PTHR32247">
    <property type="entry name" value="DIABLO HOMOLOG, MITOCHONDRIAL"/>
    <property type="match status" value="1"/>
</dbReference>
<evidence type="ECO:0000256" key="4">
    <source>
        <dbReference type="ARBA" id="ARBA00023128"/>
    </source>
</evidence>
<dbReference type="EMBL" id="JARO02003358">
    <property type="protein sequence ID" value="KPP70654.1"/>
    <property type="molecule type" value="Genomic_DNA"/>
</dbReference>
<keyword evidence="4" id="KW-0496">Mitochondrion</keyword>
<protein>
    <recommendedName>
        <fullName evidence="5">Direct IAP-binding protein with low pI</fullName>
    </recommendedName>
</protein>
<name>A0A0P7X2A7_SCLFO</name>
<comment type="caution">
    <text evidence="8">The sequence shown here is derived from an EMBL/GenBank/DDBJ whole genome shotgun (WGS) entry which is preliminary data.</text>
</comment>
<dbReference type="SUPFAM" id="SSF46984">
    <property type="entry name" value="Smac/diablo"/>
    <property type="match status" value="1"/>
</dbReference>
<proteinExistence type="inferred from homology"/>
<keyword evidence="2" id="KW-0053">Apoptosis</keyword>
<evidence type="ECO:0000256" key="2">
    <source>
        <dbReference type="ARBA" id="ARBA00022703"/>
    </source>
</evidence>
<dbReference type="FunFam" id="1.20.58.70:FF:000012">
    <property type="entry name" value="diablo homolog, mitochondrial isoform X1"/>
    <property type="match status" value="1"/>
</dbReference>
<organism evidence="8 9">
    <name type="scientific">Scleropages formosus</name>
    <name type="common">Asian bonytongue</name>
    <name type="synonym">Osteoglossum formosum</name>
    <dbReference type="NCBI Taxonomy" id="113540"/>
    <lineage>
        <taxon>Eukaryota</taxon>
        <taxon>Metazoa</taxon>
        <taxon>Chordata</taxon>
        <taxon>Craniata</taxon>
        <taxon>Vertebrata</taxon>
        <taxon>Euteleostomi</taxon>
        <taxon>Actinopterygii</taxon>
        <taxon>Neopterygii</taxon>
        <taxon>Teleostei</taxon>
        <taxon>Osteoglossocephala</taxon>
        <taxon>Osteoglossomorpha</taxon>
        <taxon>Osteoglossiformes</taxon>
        <taxon>Osteoglossidae</taxon>
        <taxon>Scleropages</taxon>
    </lineage>
</organism>